<protein>
    <recommendedName>
        <fullName evidence="1">Potassium channel tetramerisation-type BTB domain-containing protein</fullName>
    </recommendedName>
</protein>
<dbReference type="Proteomes" id="UP000682733">
    <property type="component" value="Unassembled WGS sequence"/>
</dbReference>
<gene>
    <name evidence="3" type="ORF">GPM918_LOCUS25894</name>
    <name evidence="2" type="ORF">OVA965_LOCUS10806</name>
    <name evidence="5" type="ORF">SRO942_LOCUS25958</name>
    <name evidence="4" type="ORF">TMI583_LOCUS10802</name>
</gene>
<name>A0A814ZQ97_9BILA</name>
<dbReference type="EMBL" id="CAJNOK010004058">
    <property type="protein sequence ID" value="CAF0924532.1"/>
    <property type="molecule type" value="Genomic_DNA"/>
</dbReference>
<dbReference type="EMBL" id="CAJOBA010004060">
    <property type="protein sequence ID" value="CAF3701666.1"/>
    <property type="molecule type" value="Genomic_DNA"/>
</dbReference>
<feature type="domain" description="Potassium channel tetramerisation-type BTB" evidence="1">
    <location>
        <begin position="107"/>
        <end position="164"/>
    </location>
</feature>
<dbReference type="GO" id="GO:0051260">
    <property type="term" value="P:protein homooligomerization"/>
    <property type="evidence" value="ECO:0007669"/>
    <property type="project" value="InterPro"/>
</dbReference>
<dbReference type="EMBL" id="CAJNOQ010010217">
    <property type="protein sequence ID" value="CAF1246012.1"/>
    <property type="molecule type" value="Genomic_DNA"/>
</dbReference>
<proteinExistence type="predicted"/>
<dbReference type="EMBL" id="CAJOBC010012431">
    <property type="protein sequence ID" value="CAF4011993.1"/>
    <property type="molecule type" value="Genomic_DNA"/>
</dbReference>
<dbReference type="InterPro" id="IPR003131">
    <property type="entry name" value="T1-type_BTB"/>
</dbReference>
<reference evidence="3" key="1">
    <citation type="submission" date="2021-02" db="EMBL/GenBank/DDBJ databases">
        <authorList>
            <person name="Nowell W R."/>
        </authorList>
    </citation>
    <scope>NUCLEOTIDE SEQUENCE</scope>
</reference>
<dbReference type="Proteomes" id="UP000677228">
    <property type="component" value="Unassembled WGS sequence"/>
</dbReference>
<comment type="caution">
    <text evidence="3">The sequence shown here is derived from an EMBL/GenBank/DDBJ whole genome shotgun (WGS) entry which is preliminary data.</text>
</comment>
<evidence type="ECO:0000313" key="5">
    <source>
        <dbReference type="EMBL" id="CAF4011993.1"/>
    </source>
</evidence>
<evidence type="ECO:0000313" key="3">
    <source>
        <dbReference type="EMBL" id="CAF1246012.1"/>
    </source>
</evidence>
<keyword evidence="6" id="KW-1185">Reference proteome</keyword>
<dbReference type="Gene3D" id="3.30.710.10">
    <property type="entry name" value="Potassium Channel Kv1.1, Chain A"/>
    <property type="match status" value="1"/>
</dbReference>
<dbReference type="AlphaFoldDB" id="A0A814ZQ97"/>
<sequence>MEIATQNSLDRSILVSVNTMREILHEEKISVSDCGSWRSVCCKCSITACTKYLYRCPLELRMKSTSGQGYATIRSKAPDELKITDFNDISKDVLSPFKLTNDSIHGINVDCLFKYPDSYLTKLVAEGGISVDGHRQNLLIIDEEPSIFESILTYYRYDKWLLLPKQFESLEKLIIEKYKLPSDLYKRKLSVVVQVPFYVIVQGIDAVGGSSSRPRKTITEPEPFHIPELRNCPYFKYYNRRMENISYSSYIEIVNYLCSNGYTIEKWDDEKHVVKMKKLEKIDDEE</sequence>
<evidence type="ECO:0000313" key="6">
    <source>
        <dbReference type="Proteomes" id="UP000663829"/>
    </source>
</evidence>
<organism evidence="3 6">
    <name type="scientific">Didymodactylos carnosus</name>
    <dbReference type="NCBI Taxonomy" id="1234261"/>
    <lineage>
        <taxon>Eukaryota</taxon>
        <taxon>Metazoa</taxon>
        <taxon>Spiralia</taxon>
        <taxon>Gnathifera</taxon>
        <taxon>Rotifera</taxon>
        <taxon>Eurotatoria</taxon>
        <taxon>Bdelloidea</taxon>
        <taxon>Philodinida</taxon>
        <taxon>Philodinidae</taxon>
        <taxon>Didymodactylos</taxon>
    </lineage>
</organism>
<accession>A0A814ZQ97</accession>
<dbReference type="SUPFAM" id="SSF54695">
    <property type="entry name" value="POZ domain"/>
    <property type="match status" value="1"/>
</dbReference>
<evidence type="ECO:0000313" key="2">
    <source>
        <dbReference type="EMBL" id="CAF0924532.1"/>
    </source>
</evidence>
<dbReference type="Proteomes" id="UP000663829">
    <property type="component" value="Unassembled WGS sequence"/>
</dbReference>
<evidence type="ECO:0000313" key="4">
    <source>
        <dbReference type="EMBL" id="CAF3701666.1"/>
    </source>
</evidence>
<dbReference type="Proteomes" id="UP000681722">
    <property type="component" value="Unassembled WGS sequence"/>
</dbReference>
<evidence type="ECO:0000259" key="1">
    <source>
        <dbReference type="Pfam" id="PF02214"/>
    </source>
</evidence>
<dbReference type="InterPro" id="IPR011333">
    <property type="entry name" value="SKP1/BTB/POZ_sf"/>
</dbReference>
<dbReference type="Pfam" id="PF02214">
    <property type="entry name" value="BTB_2"/>
    <property type="match status" value="1"/>
</dbReference>
<dbReference type="OrthoDB" id="10019508at2759"/>